<feature type="transmembrane region" description="Helical" evidence="7">
    <location>
        <begin position="21"/>
        <end position="45"/>
    </location>
</feature>
<evidence type="ECO:0000256" key="7">
    <source>
        <dbReference type="SAM" id="Phobius"/>
    </source>
</evidence>
<keyword evidence="5 7" id="KW-1133">Transmembrane helix</keyword>
<comment type="subcellular location">
    <subcellularLocation>
        <location evidence="1">Membrane</location>
        <topology evidence="1">Multi-pass membrane protein</topology>
    </subcellularLocation>
</comment>
<dbReference type="InterPro" id="IPR020846">
    <property type="entry name" value="MFS_dom"/>
</dbReference>
<feature type="transmembrane region" description="Helical" evidence="7">
    <location>
        <begin position="344"/>
        <end position="363"/>
    </location>
</feature>
<evidence type="ECO:0000313" key="9">
    <source>
        <dbReference type="EnsemblMetazoa" id="tetur385g00010.1"/>
    </source>
</evidence>
<keyword evidence="4" id="KW-0769">Symport</keyword>
<feature type="transmembrane region" description="Helical" evidence="7">
    <location>
        <begin position="129"/>
        <end position="153"/>
    </location>
</feature>
<feature type="transmembrane region" description="Helical" evidence="7">
    <location>
        <begin position="308"/>
        <end position="332"/>
    </location>
</feature>
<feature type="domain" description="Major facilitator superfamily (MFS) profile" evidence="8">
    <location>
        <begin position="1"/>
        <end position="462"/>
    </location>
</feature>
<reference evidence="9" key="2">
    <citation type="submission" date="2015-06" db="UniProtKB">
        <authorList>
            <consortium name="EnsemblMetazoa"/>
        </authorList>
    </citation>
    <scope>IDENTIFICATION</scope>
</reference>
<evidence type="ECO:0000256" key="4">
    <source>
        <dbReference type="ARBA" id="ARBA00022847"/>
    </source>
</evidence>
<dbReference type="InterPro" id="IPR036259">
    <property type="entry name" value="MFS_trans_sf"/>
</dbReference>
<dbReference type="eggNOG" id="KOG2532">
    <property type="taxonomic scope" value="Eukaryota"/>
</dbReference>
<dbReference type="PROSITE" id="PS50850">
    <property type="entry name" value="MFS"/>
    <property type="match status" value="1"/>
</dbReference>
<feature type="transmembrane region" description="Helical" evidence="7">
    <location>
        <begin position="399"/>
        <end position="422"/>
    </location>
</feature>
<dbReference type="EnsemblMetazoa" id="tetur385g00010.1">
    <property type="protein sequence ID" value="tetur385g00010.1"/>
    <property type="gene ID" value="tetur385g00010"/>
</dbReference>
<evidence type="ECO:0000256" key="3">
    <source>
        <dbReference type="ARBA" id="ARBA00022692"/>
    </source>
</evidence>
<keyword evidence="2" id="KW-0813">Transport</keyword>
<dbReference type="Proteomes" id="UP000015104">
    <property type="component" value="Unassembled WGS sequence"/>
</dbReference>
<dbReference type="GO" id="GO:0016020">
    <property type="term" value="C:membrane"/>
    <property type="evidence" value="ECO:0007669"/>
    <property type="project" value="UniProtKB-SubCell"/>
</dbReference>
<dbReference type="SUPFAM" id="SSF103473">
    <property type="entry name" value="MFS general substrate transporter"/>
    <property type="match status" value="1"/>
</dbReference>
<dbReference type="Pfam" id="PF07690">
    <property type="entry name" value="MFS_1"/>
    <property type="match status" value="1"/>
</dbReference>
<protein>
    <recommendedName>
        <fullName evidence="8">Major facilitator superfamily (MFS) profile domain-containing protein</fullName>
    </recommendedName>
</protein>
<dbReference type="InterPro" id="IPR011701">
    <property type="entry name" value="MFS"/>
</dbReference>
<evidence type="ECO:0000256" key="6">
    <source>
        <dbReference type="ARBA" id="ARBA00023136"/>
    </source>
</evidence>
<dbReference type="AlphaFoldDB" id="T1L492"/>
<proteinExistence type="predicted"/>
<organism evidence="9 10">
    <name type="scientific">Tetranychus urticae</name>
    <name type="common">Two-spotted spider mite</name>
    <dbReference type="NCBI Taxonomy" id="32264"/>
    <lineage>
        <taxon>Eukaryota</taxon>
        <taxon>Metazoa</taxon>
        <taxon>Ecdysozoa</taxon>
        <taxon>Arthropoda</taxon>
        <taxon>Chelicerata</taxon>
        <taxon>Arachnida</taxon>
        <taxon>Acari</taxon>
        <taxon>Acariformes</taxon>
        <taxon>Trombidiformes</taxon>
        <taxon>Prostigmata</taxon>
        <taxon>Eleutherengona</taxon>
        <taxon>Raphignathae</taxon>
        <taxon>Tetranychoidea</taxon>
        <taxon>Tetranychidae</taxon>
        <taxon>Tetranychus</taxon>
    </lineage>
</organism>
<feature type="transmembrane region" description="Helical" evidence="7">
    <location>
        <begin position="103"/>
        <end position="123"/>
    </location>
</feature>
<evidence type="ECO:0000256" key="2">
    <source>
        <dbReference type="ARBA" id="ARBA00022448"/>
    </source>
</evidence>
<keyword evidence="6 7" id="KW-0472">Membrane</keyword>
<dbReference type="STRING" id="32264.T1L492"/>
<evidence type="ECO:0000256" key="5">
    <source>
        <dbReference type="ARBA" id="ARBA00022989"/>
    </source>
</evidence>
<evidence type="ECO:0000256" key="1">
    <source>
        <dbReference type="ARBA" id="ARBA00004141"/>
    </source>
</evidence>
<feature type="transmembrane region" description="Helical" evidence="7">
    <location>
        <begin position="77"/>
        <end position="94"/>
    </location>
</feature>
<reference evidence="10" key="1">
    <citation type="submission" date="2011-08" db="EMBL/GenBank/DDBJ databases">
        <authorList>
            <person name="Rombauts S."/>
        </authorList>
    </citation>
    <scope>NUCLEOTIDE SEQUENCE</scope>
    <source>
        <strain evidence="10">London</strain>
    </source>
</reference>
<feature type="transmembrane region" description="Helical" evidence="7">
    <location>
        <begin position="269"/>
        <end position="296"/>
    </location>
</feature>
<keyword evidence="3 7" id="KW-0812">Transmembrane</keyword>
<dbReference type="InterPro" id="IPR050382">
    <property type="entry name" value="MFS_Na/Anion_cotransporter"/>
</dbReference>
<dbReference type="FunFam" id="1.20.1250.20:FF:000003">
    <property type="entry name" value="Solute carrier family 17 member 3"/>
    <property type="match status" value="1"/>
</dbReference>
<evidence type="ECO:0000259" key="8">
    <source>
        <dbReference type="PROSITE" id="PS50850"/>
    </source>
</evidence>
<dbReference type="GO" id="GO:0015293">
    <property type="term" value="F:symporter activity"/>
    <property type="evidence" value="ECO:0007669"/>
    <property type="project" value="UniProtKB-KW"/>
</dbReference>
<feature type="transmembrane region" description="Helical" evidence="7">
    <location>
        <begin position="204"/>
        <end position="223"/>
    </location>
</feature>
<dbReference type="PANTHER" id="PTHR11662:SF399">
    <property type="entry name" value="FI19708P1-RELATED"/>
    <property type="match status" value="1"/>
</dbReference>
<accession>T1L492</accession>
<dbReference type="HOGENOM" id="CLU_001265_5_0_1"/>
<feature type="transmembrane region" description="Helical" evidence="7">
    <location>
        <begin position="165"/>
        <end position="184"/>
    </location>
</feature>
<dbReference type="Gene3D" id="1.20.1250.20">
    <property type="entry name" value="MFS general substrate transporter like domains"/>
    <property type="match status" value="2"/>
</dbReference>
<dbReference type="EMBL" id="CAEY01001072">
    <property type="status" value="NOT_ANNOTATED_CDS"/>
    <property type="molecule type" value="Genomic_DNA"/>
</dbReference>
<dbReference type="GO" id="GO:0006820">
    <property type="term" value="P:monoatomic anion transport"/>
    <property type="evidence" value="ECO:0007669"/>
    <property type="project" value="TreeGrafter"/>
</dbReference>
<dbReference type="PANTHER" id="PTHR11662">
    <property type="entry name" value="SOLUTE CARRIER FAMILY 17"/>
    <property type="match status" value="1"/>
</dbReference>
<evidence type="ECO:0000313" key="10">
    <source>
        <dbReference type="Proteomes" id="UP000015104"/>
    </source>
</evidence>
<feature type="transmembrane region" description="Helical" evidence="7">
    <location>
        <begin position="434"/>
        <end position="456"/>
    </location>
</feature>
<keyword evidence="10" id="KW-1185">Reference proteome</keyword>
<sequence length="513" mass="58060">MVNPSSDNRWSEMMAKMNEKPLIPVRLIVAFLSVCSTIFAAASILNKSFLLNHGWTQLEPKDPLEYYYYYWSESQRFAIVTAYYYGYLAVNIIAGRSCERFNVAYLTIAAHLISTCCTLLTPVSIHGGVAVIFIIRFIQGVSHGPILTGIYVLITRWFPKSELGLVLSFIFAGSSFGQLITIPLSAYLCHPINHLSQSRDWPSIWYTIGGLNCVFTFFWWFLVTPDPASHRWISEYELRLIQKESCSNQLINLQIVKVEWYKLWTSKKLWSITIAQGAWSFGYILITTSLPAYLMFIWSFTNQTNQWIIFYLLIAVCVSMIVSGPLADWIIIKKIVHVSMTRRIFETCTLLIPAVCFITITFLGHDKTSILIILTFSILALGLRTGGDIPLISEMSPDLSGTVFGMTNTASAASGITVPILVQSILSSKVNDAFQWNMIFIITGCIMILGWFYFILFASATPQPWGIAPNRSNSIATVVSIEMPEVSRFRLWFERKKQRMSQDKWIVGSNGLG</sequence>
<name>T1L492_TETUR</name>
<feature type="transmembrane region" description="Helical" evidence="7">
    <location>
        <begin position="369"/>
        <end position="387"/>
    </location>
</feature>